<dbReference type="Proteomes" id="UP001589608">
    <property type="component" value="Unassembled WGS sequence"/>
</dbReference>
<gene>
    <name evidence="3" type="ORF">ACFFTR_20980</name>
</gene>
<feature type="domain" description="DUF8167" evidence="2">
    <location>
        <begin position="8"/>
        <end position="69"/>
    </location>
</feature>
<protein>
    <recommendedName>
        <fullName evidence="2">DUF8167 domain-containing protein</fullName>
    </recommendedName>
</protein>
<keyword evidence="1" id="KW-0812">Transmembrane</keyword>
<dbReference type="RefSeq" id="WP_223103905.1">
    <property type="nucleotide sequence ID" value="NZ_CP061913.1"/>
</dbReference>
<name>A0ABV5M9N7_9ACTN</name>
<organism evidence="3 4">
    <name type="scientific">Dactylosporangium vinaceum</name>
    <dbReference type="NCBI Taxonomy" id="53362"/>
    <lineage>
        <taxon>Bacteria</taxon>
        <taxon>Bacillati</taxon>
        <taxon>Actinomycetota</taxon>
        <taxon>Actinomycetes</taxon>
        <taxon>Micromonosporales</taxon>
        <taxon>Micromonosporaceae</taxon>
        <taxon>Dactylosporangium</taxon>
    </lineage>
</organism>
<sequence>MSAKLLRGAGRVLLGLGAAGAVLSVLAMLGALIFARDRLGLPATTFVWSGTVLCAAAAAHYLGRRLGDEQ</sequence>
<evidence type="ECO:0000313" key="3">
    <source>
        <dbReference type="EMBL" id="MFB9445559.1"/>
    </source>
</evidence>
<feature type="transmembrane region" description="Helical" evidence="1">
    <location>
        <begin position="12"/>
        <end position="34"/>
    </location>
</feature>
<comment type="caution">
    <text evidence="3">The sequence shown here is derived from an EMBL/GenBank/DDBJ whole genome shotgun (WGS) entry which is preliminary data.</text>
</comment>
<evidence type="ECO:0000313" key="4">
    <source>
        <dbReference type="Proteomes" id="UP001589608"/>
    </source>
</evidence>
<keyword evidence="4" id="KW-1185">Reference proteome</keyword>
<keyword evidence="1" id="KW-1133">Transmembrane helix</keyword>
<reference evidence="3 4" key="1">
    <citation type="submission" date="2024-09" db="EMBL/GenBank/DDBJ databases">
        <authorList>
            <person name="Sun Q."/>
            <person name="Mori K."/>
        </authorList>
    </citation>
    <scope>NUCLEOTIDE SEQUENCE [LARGE SCALE GENOMIC DNA]</scope>
    <source>
        <strain evidence="3 4">JCM 3307</strain>
    </source>
</reference>
<keyword evidence="1" id="KW-0472">Membrane</keyword>
<evidence type="ECO:0000256" key="1">
    <source>
        <dbReference type="SAM" id="Phobius"/>
    </source>
</evidence>
<accession>A0ABV5M9N7</accession>
<proteinExistence type="predicted"/>
<dbReference type="Pfam" id="PF26501">
    <property type="entry name" value="DUF8167"/>
    <property type="match status" value="1"/>
</dbReference>
<evidence type="ECO:0000259" key="2">
    <source>
        <dbReference type="Pfam" id="PF26501"/>
    </source>
</evidence>
<dbReference type="EMBL" id="JBHMCA010000042">
    <property type="protein sequence ID" value="MFB9445559.1"/>
    <property type="molecule type" value="Genomic_DNA"/>
</dbReference>
<feature type="transmembrane region" description="Helical" evidence="1">
    <location>
        <begin position="46"/>
        <end position="63"/>
    </location>
</feature>
<dbReference type="InterPro" id="IPR058480">
    <property type="entry name" value="DUF8167_N"/>
</dbReference>